<evidence type="ECO:0000313" key="1">
    <source>
        <dbReference type="EMBL" id="MEQ2357606.1"/>
    </source>
</evidence>
<comment type="caution">
    <text evidence="1">The sequence shown here is derived from an EMBL/GenBank/DDBJ whole genome shotgun (WGS) entry which is preliminary data.</text>
</comment>
<reference evidence="1 2" key="1">
    <citation type="submission" date="2024-03" db="EMBL/GenBank/DDBJ databases">
        <title>Human intestinal bacterial collection.</title>
        <authorList>
            <person name="Pauvert C."/>
            <person name="Hitch T.C.A."/>
            <person name="Clavel T."/>
        </authorList>
    </citation>
    <scope>NUCLEOTIDE SEQUENCE [LARGE SCALE GENOMIC DNA]</scope>
    <source>
        <strain evidence="1 2">CLA-AA-H95</strain>
    </source>
</reference>
<name>A0ABV1AI24_9FIRM</name>
<keyword evidence="2" id="KW-1185">Reference proteome</keyword>
<organism evidence="1 2">
    <name type="scientific">Blautia intestinihominis</name>
    <dbReference type="NCBI Taxonomy" id="3133152"/>
    <lineage>
        <taxon>Bacteria</taxon>
        <taxon>Bacillati</taxon>
        <taxon>Bacillota</taxon>
        <taxon>Clostridia</taxon>
        <taxon>Lachnospirales</taxon>
        <taxon>Lachnospiraceae</taxon>
        <taxon>Blautia</taxon>
    </lineage>
</organism>
<proteinExistence type="predicted"/>
<dbReference type="EMBL" id="JBBMEI010000009">
    <property type="protein sequence ID" value="MEQ2357606.1"/>
    <property type="molecule type" value="Genomic_DNA"/>
</dbReference>
<protein>
    <recommendedName>
        <fullName evidence="3">TFIIS N-terminal domain-containing protein</fullName>
    </recommendedName>
</protein>
<dbReference type="RefSeq" id="WP_118743831.1">
    <property type="nucleotide sequence ID" value="NZ_JBBMEI010000009.1"/>
</dbReference>
<accession>A0ABV1AI24</accession>
<dbReference type="Proteomes" id="UP001446032">
    <property type="component" value="Unassembled WGS sequence"/>
</dbReference>
<evidence type="ECO:0000313" key="2">
    <source>
        <dbReference type="Proteomes" id="UP001446032"/>
    </source>
</evidence>
<evidence type="ECO:0008006" key="3">
    <source>
        <dbReference type="Google" id="ProtNLM"/>
    </source>
</evidence>
<gene>
    <name evidence="1" type="ORF">WMO75_04475</name>
</gene>
<sequence length="153" mass="18157">MTDKEIEKEFGYEDMEEDWDDDLSEVIDSEEENDYYEDDDLDYGECDYEDELNVQETELPKGKKKYDSILDWDREDYWAYGCSAKKLLEMQFADMMSIAGLLEVVDSLILIGETQQHELQGNVSDISTKLKNRAISIVDRWENFLDKDYEIRR</sequence>